<evidence type="ECO:0000256" key="2">
    <source>
        <dbReference type="SAM" id="SignalP"/>
    </source>
</evidence>
<dbReference type="Proteomes" id="UP000291124">
    <property type="component" value="Chromosome"/>
</dbReference>
<evidence type="ECO:0000256" key="1">
    <source>
        <dbReference type="PROSITE-ProRule" id="PRU00339"/>
    </source>
</evidence>
<dbReference type="Pfam" id="PF13181">
    <property type="entry name" value="TPR_8"/>
    <property type="match status" value="2"/>
</dbReference>
<evidence type="ECO:0000313" key="4">
    <source>
        <dbReference type="Proteomes" id="UP000291124"/>
    </source>
</evidence>
<dbReference type="SUPFAM" id="SSF48452">
    <property type="entry name" value="TPR-like"/>
    <property type="match status" value="2"/>
</dbReference>
<dbReference type="OrthoDB" id="1465784at2"/>
<accession>A0A4V1AGV2</accession>
<name>A0A4V1AGV2_9FLAO</name>
<dbReference type="RefSeq" id="WP_133276850.1">
    <property type="nucleotide sequence ID" value="NZ_CP037933.1"/>
</dbReference>
<dbReference type="Gene3D" id="1.25.40.10">
    <property type="entry name" value="Tetratricopeptide repeat domain"/>
    <property type="match status" value="3"/>
</dbReference>
<keyword evidence="4" id="KW-1185">Reference proteome</keyword>
<dbReference type="InterPro" id="IPR011990">
    <property type="entry name" value="TPR-like_helical_dom_sf"/>
</dbReference>
<protein>
    <submittedName>
        <fullName evidence="3">Cytochrome C biosynthesis protein</fullName>
    </submittedName>
</protein>
<gene>
    <name evidence="3" type="ORF">E1750_11155</name>
</gene>
<dbReference type="AlphaFoldDB" id="A0A4V1AGV2"/>
<evidence type="ECO:0000313" key="3">
    <source>
        <dbReference type="EMBL" id="QBN19332.1"/>
    </source>
</evidence>
<dbReference type="KEGG" id="fnk:E1750_11155"/>
<feature type="repeat" description="TPR" evidence="1">
    <location>
        <begin position="70"/>
        <end position="103"/>
    </location>
</feature>
<sequence>MKKTVPFFLFWVLLCNSASLLAQAEPESIVPETDKFQDYFYESLKQKGIENYDRAIVALEECLKIKPNDASIYAEMGKNYFGLKNFEQSYAFYEKAAQIDPKNKWYWAGMYEVNYQTKNYNQAISNINKLIEFDPVYKEDLVSLYMYTQQFDKALLLINELNDKVGKTNVREMYKAQILSQGKYQNAEMENLLMQIEKNPKEESNYIALIKLYSENNQKEKATAIIKKLEVAVPESEWAQVGLFKYYLDKNEAPKAIKAMNLVLASAQIDANIKHRVLNDFMVFVAKNPQYSPDLEQAIVALDKDLDAKLSKEIGTFYANRKQWDKSIPYYEMVLKKGSGEDVETSLLLLQAYAETKQFEIVAQKAASLVEKYPTQPQFYYFAGLANNQKKQYKNAITFLEMGLDYVVSDLVLEANFNLQLGEAYNGLGDFKKKEMYFAKANQLVKNKK</sequence>
<keyword evidence="2" id="KW-0732">Signal</keyword>
<dbReference type="EMBL" id="CP037933">
    <property type="protein sequence ID" value="QBN19332.1"/>
    <property type="molecule type" value="Genomic_DNA"/>
</dbReference>
<reference evidence="4" key="1">
    <citation type="submission" date="2019-03" db="EMBL/GenBank/DDBJ databases">
        <title>Flavobacterium sp.</title>
        <authorList>
            <person name="Kim H."/>
        </authorList>
    </citation>
    <scope>NUCLEOTIDE SEQUENCE [LARGE SCALE GENOMIC DNA]</scope>
    <source>
        <strain evidence="4">GS13</strain>
    </source>
</reference>
<dbReference type="PANTHER" id="PTHR12558">
    <property type="entry name" value="CELL DIVISION CYCLE 16,23,27"/>
    <property type="match status" value="1"/>
</dbReference>
<dbReference type="InterPro" id="IPR019734">
    <property type="entry name" value="TPR_rpt"/>
</dbReference>
<dbReference type="SMART" id="SM00028">
    <property type="entry name" value="TPR"/>
    <property type="match status" value="6"/>
</dbReference>
<feature type="chain" id="PRO_5020224044" evidence="2">
    <location>
        <begin position="25"/>
        <end position="449"/>
    </location>
</feature>
<feature type="signal peptide" evidence="2">
    <location>
        <begin position="1"/>
        <end position="24"/>
    </location>
</feature>
<organism evidence="3 4">
    <name type="scientific">Flavobacterium nackdongense</name>
    <dbReference type="NCBI Taxonomy" id="2547394"/>
    <lineage>
        <taxon>Bacteria</taxon>
        <taxon>Pseudomonadati</taxon>
        <taxon>Bacteroidota</taxon>
        <taxon>Flavobacteriia</taxon>
        <taxon>Flavobacteriales</taxon>
        <taxon>Flavobacteriaceae</taxon>
        <taxon>Flavobacterium</taxon>
    </lineage>
</organism>
<dbReference type="PANTHER" id="PTHR12558:SF13">
    <property type="entry name" value="CELL DIVISION CYCLE PROTEIN 27 HOMOLOG"/>
    <property type="match status" value="1"/>
</dbReference>
<dbReference type="PROSITE" id="PS50005">
    <property type="entry name" value="TPR"/>
    <property type="match status" value="1"/>
</dbReference>
<keyword evidence="1" id="KW-0802">TPR repeat</keyword>
<proteinExistence type="predicted"/>